<dbReference type="InterPro" id="IPR055411">
    <property type="entry name" value="LRR_FXL15/At3g58940/PEG3-like"/>
</dbReference>
<dbReference type="Proteomes" id="UP000019116">
    <property type="component" value="Chromosome 7B"/>
</dbReference>
<evidence type="ECO:0000259" key="3">
    <source>
        <dbReference type="Pfam" id="PF24758"/>
    </source>
</evidence>
<organism evidence="4">
    <name type="scientific">Triticum aestivum</name>
    <name type="common">Wheat</name>
    <dbReference type="NCBI Taxonomy" id="4565"/>
    <lineage>
        <taxon>Eukaryota</taxon>
        <taxon>Viridiplantae</taxon>
        <taxon>Streptophyta</taxon>
        <taxon>Embryophyta</taxon>
        <taxon>Tracheophyta</taxon>
        <taxon>Spermatophyta</taxon>
        <taxon>Magnoliopsida</taxon>
        <taxon>Liliopsida</taxon>
        <taxon>Poales</taxon>
        <taxon>Poaceae</taxon>
        <taxon>BOP clade</taxon>
        <taxon>Pooideae</taxon>
        <taxon>Triticodae</taxon>
        <taxon>Triticeae</taxon>
        <taxon>Triticinae</taxon>
        <taxon>Triticum</taxon>
    </lineage>
</organism>
<dbReference type="Gramene" id="TraesJAG7B03G04163420.1">
    <property type="protein sequence ID" value="TraesJAG7B03G04163420.1"/>
    <property type="gene ID" value="TraesJAG7B03G04163420"/>
</dbReference>
<protein>
    <submittedName>
        <fullName evidence="4">Uncharacterized protein</fullName>
    </submittedName>
</protein>
<dbReference type="InterPro" id="IPR053781">
    <property type="entry name" value="F-box_AtFBL13-like"/>
</dbReference>
<name>A0A3B6SIY1_WHEAT</name>
<dbReference type="OMA" id="MASRCAV"/>
<dbReference type="EnsemblPlants" id="TraesCS7B02G280900.1">
    <property type="protein sequence ID" value="TraesCS7B02G280900.1"/>
    <property type="gene ID" value="TraesCS7B02G280900"/>
</dbReference>
<dbReference type="Gramene" id="TraesCS7B03G0766800.1">
    <property type="protein sequence ID" value="TraesCS7B03G0766800.1.CDS"/>
    <property type="gene ID" value="TraesCS7B03G0766800"/>
</dbReference>
<dbReference type="Gramene" id="TraesWEE_scaffold_164005_01G000200.1">
    <property type="protein sequence ID" value="TraesWEE_scaffold_164005_01G000200.1"/>
    <property type="gene ID" value="TraesWEE_scaffold_164005_01G000200"/>
</dbReference>
<dbReference type="Gramene" id="TraesJUL7B03G04220310.1">
    <property type="protein sequence ID" value="TraesJUL7B03G04220310.1"/>
    <property type="gene ID" value="TraesJUL7B03G04220310"/>
</dbReference>
<dbReference type="OrthoDB" id="586691at2759"/>
<reference evidence="4" key="2">
    <citation type="submission" date="2018-10" db="UniProtKB">
        <authorList>
            <consortium name="EnsemblPlants"/>
        </authorList>
    </citation>
    <scope>IDENTIFICATION</scope>
</reference>
<keyword evidence="5" id="KW-1185">Reference proteome</keyword>
<dbReference type="Pfam" id="PF08387">
    <property type="entry name" value="FBD"/>
    <property type="match status" value="1"/>
</dbReference>
<dbReference type="InterPro" id="IPR036047">
    <property type="entry name" value="F-box-like_dom_sf"/>
</dbReference>
<dbReference type="InterPro" id="IPR055302">
    <property type="entry name" value="F-box_dom-containing"/>
</dbReference>
<sequence>MGDGAATLLSTAGYDGEDRISALHDDLLRHIISRLPVTDAARTASLGPRWRHLWRSTPLVLDDAHLPEPSRAASVLRVLADHPGPFRAVLLTDCRPASLNRELAHWPRLLAAKGTQELALFNRHVYPHLPADILRCSSLQRLSLSWWKFPVALSRSADVFLPHLRKLDMISISMTEHDLDYLLAASPVLQTLTLARNSPKRVHLRSQSLRCVLLGLSTMEKFAVMDAPLLERLILLEPSIAGCDRVRIKIACAPSLRVLGYLEPRVHKLQIGNNVIEPDTMASRCAVVPGVRILALKVNFRIFSEVKTLASFLRCFPNISILHIESTLHAPSSTAYQPTWEHHAKFWEEVSAVKCWKSRVKRMVFHKFRGNQKEFEFLKFIASDAQELESLLLVPLEENFPSAVEVNEMIDRFGCPQFRAWASKVLLVSPKVDGAWNLQKALDLTIDDPFLRCYARFNSLYVHMIAPSLLGNTCL</sequence>
<dbReference type="AlphaFoldDB" id="A0A3B6SIY1"/>
<dbReference type="Gramene" id="TraesARI7B03G04110580.1">
    <property type="protein sequence ID" value="TraesARI7B03G04110580.1"/>
    <property type="gene ID" value="TraesARI7B03G04110580"/>
</dbReference>
<dbReference type="Pfam" id="PF00646">
    <property type="entry name" value="F-box"/>
    <property type="match status" value="1"/>
</dbReference>
<dbReference type="InterPro" id="IPR006566">
    <property type="entry name" value="FBD"/>
</dbReference>
<feature type="domain" description="FBD" evidence="2">
    <location>
        <begin position="350"/>
        <end position="391"/>
    </location>
</feature>
<dbReference type="Gramene" id="TraesCS7B02G280900.1">
    <property type="protein sequence ID" value="TraesCS7B02G280900.1"/>
    <property type="gene ID" value="TraesCS7B02G280900"/>
</dbReference>
<evidence type="ECO:0000313" key="5">
    <source>
        <dbReference type="Proteomes" id="UP000019116"/>
    </source>
</evidence>
<dbReference type="SUPFAM" id="SSF52047">
    <property type="entry name" value="RNI-like"/>
    <property type="match status" value="1"/>
</dbReference>
<feature type="domain" description="F-box" evidence="1">
    <location>
        <begin position="20"/>
        <end position="59"/>
    </location>
</feature>
<evidence type="ECO:0000259" key="1">
    <source>
        <dbReference type="Pfam" id="PF00646"/>
    </source>
</evidence>
<dbReference type="SUPFAM" id="SSF81383">
    <property type="entry name" value="F-box domain"/>
    <property type="match status" value="1"/>
</dbReference>
<dbReference type="PANTHER" id="PTHR32141">
    <property type="match status" value="1"/>
</dbReference>
<dbReference type="InterPro" id="IPR001810">
    <property type="entry name" value="F-box_dom"/>
</dbReference>
<reference evidence="4" key="1">
    <citation type="submission" date="2018-08" db="EMBL/GenBank/DDBJ databases">
        <authorList>
            <person name="Rossello M."/>
        </authorList>
    </citation>
    <scope>NUCLEOTIDE SEQUENCE [LARGE SCALE GENOMIC DNA]</scope>
    <source>
        <strain evidence="4">cv. Chinese Spring</strain>
    </source>
</reference>
<gene>
    <name evidence="4" type="primary">LOC123169892</name>
</gene>
<dbReference type="Gramene" id="TraesRN7B0100772100.1">
    <property type="protein sequence ID" value="TraesRN7B0100772100.1"/>
    <property type="gene ID" value="TraesRN7B0100772100"/>
</dbReference>
<dbReference type="Gramene" id="TraesCAD_scaffold_031095_01G000200.1">
    <property type="protein sequence ID" value="TraesCAD_scaffold_031095_01G000200.1"/>
    <property type="gene ID" value="TraesCAD_scaffold_031095_01G000200"/>
</dbReference>
<dbReference type="Gramene" id="TraesCLE_scaffold_139247_01G000100.1">
    <property type="protein sequence ID" value="TraesCLE_scaffold_139247_01G000100.1"/>
    <property type="gene ID" value="TraesCLE_scaffold_139247_01G000100"/>
</dbReference>
<dbReference type="CDD" id="cd22160">
    <property type="entry name" value="F-box_AtFBL13-like"/>
    <property type="match status" value="1"/>
</dbReference>
<dbReference type="Gramene" id="TraesROB_scaffold_157569_01G000200.1">
    <property type="protein sequence ID" value="TraesROB_scaffold_157569_01G000200.1"/>
    <property type="gene ID" value="TraesROB_scaffold_157569_01G000200"/>
</dbReference>
<feature type="domain" description="F-box/LRR-repeat protein 15/At3g58940/PEG3-like LRR" evidence="3">
    <location>
        <begin position="103"/>
        <end position="324"/>
    </location>
</feature>
<dbReference type="Gramene" id="TraesMAC7B03G04176060.1">
    <property type="protein sequence ID" value="TraesMAC7B03G04176060.1"/>
    <property type="gene ID" value="TraesMAC7B03G04176060"/>
</dbReference>
<dbReference type="Pfam" id="PF24758">
    <property type="entry name" value="LRR_At5g56370"/>
    <property type="match status" value="1"/>
</dbReference>
<proteinExistence type="predicted"/>
<dbReference type="Gene3D" id="3.80.10.10">
    <property type="entry name" value="Ribonuclease Inhibitor"/>
    <property type="match status" value="1"/>
</dbReference>
<dbReference type="STRING" id="4565.A0A3B6SIY1"/>
<accession>A0A3B6SIY1</accession>
<dbReference type="InterPro" id="IPR032675">
    <property type="entry name" value="LRR_dom_sf"/>
</dbReference>
<evidence type="ECO:0000313" key="4">
    <source>
        <dbReference type="EnsemblPlants" id="TraesCS7B02G280900.1"/>
    </source>
</evidence>
<dbReference type="Gramene" id="TraesSYM7B03G04230510.1">
    <property type="protein sequence ID" value="TraesSYM7B03G04230510.1"/>
    <property type="gene ID" value="TraesSYM7B03G04230510"/>
</dbReference>
<dbReference type="PANTHER" id="PTHR32141:SF52">
    <property type="entry name" value="F-BOX DOMAIN-CONTAINING PROTEIN"/>
    <property type="match status" value="1"/>
</dbReference>
<evidence type="ECO:0000259" key="2">
    <source>
        <dbReference type="Pfam" id="PF08387"/>
    </source>
</evidence>
<dbReference type="Gramene" id="TraesNOR7B03G04227240.1">
    <property type="protein sequence ID" value="TraesNOR7B03G04227240.1"/>
    <property type="gene ID" value="TraesNOR7B03G04227240"/>
</dbReference>